<evidence type="ECO:0000313" key="2">
    <source>
        <dbReference type="Proteomes" id="UP000887159"/>
    </source>
</evidence>
<reference evidence="1" key="1">
    <citation type="submission" date="2020-08" db="EMBL/GenBank/DDBJ databases">
        <title>Multicomponent nature underlies the extraordinary mechanical properties of spider dragline silk.</title>
        <authorList>
            <person name="Kono N."/>
            <person name="Nakamura H."/>
            <person name="Mori M."/>
            <person name="Yoshida Y."/>
            <person name="Ohtoshi R."/>
            <person name="Malay A.D."/>
            <person name="Moran D.A.P."/>
            <person name="Tomita M."/>
            <person name="Numata K."/>
            <person name="Arakawa K."/>
        </authorList>
    </citation>
    <scope>NUCLEOTIDE SEQUENCE</scope>
</reference>
<organism evidence="1 2">
    <name type="scientific">Trichonephila clavipes</name>
    <name type="common">Golden silk orbweaver</name>
    <name type="synonym">Nephila clavipes</name>
    <dbReference type="NCBI Taxonomy" id="2585209"/>
    <lineage>
        <taxon>Eukaryota</taxon>
        <taxon>Metazoa</taxon>
        <taxon>Ecdysozoa</taxon>
        <taxon>Arthropoda</taxon>
        <taxon>Chelicerata</taxon>
        <taxon>Arachnida</taxon>
        <taxon>Araneae</taxon>
        <taxon>Araneomorphae</taxon>
        <taxon>Entelegynae</taxon>
        <taxon>Araneoidea</taxon>
        <taxon>Nephilidae</taxon>
        <taxon>Trichonephila</taxon>
    </lineage>
</organism>
<accession>A0A8X6SVA6</accession>
<evidence type="ECO:0000313" key="1">
    <source>
        <dbReference type="EMBL" id="GFY18328.1"/>
    </source>
</evidence>
<name>A0A8X6SVA6_TRICX</name>
<dbReference type="Gene3D" id="3.30.420.10">
    <property type="entry name" value="Ribonuclease H-like superfamily/Ribonuclease H"/>
    <property type="match status" value="1"/>
</dbReference>
<dbReference type="Proteomes" id="UP000887159">
    <property type="component" value="Unassembled WGS sequence"/>
</dbReference>
<dbReference type="InterPro" id="IPR036397">
    <property type="entry name" value="RNaseH_sf"/>
</dbReference>
<protein>
    <submittedName>
        <fullName evidence="1">Uncharacterized protein</fullName>
    </submittedName>
</protein>
<gene>
    <name evidence="1" type="ORF">TNCV_2047341</name>
</gene>
<proteinExistence type="predicted"/>
<comment type="caution">
    <text evidence="1">The sequence shown here is derived from an EMBL/GenBank/DDBJ whole genome shotgun (WGS) entry which is preliminary data.</text>
</comment>
<keyword evidence="2" id="KW-1185">Reference proteome</keyword>
<dbReference type="GO" id="GO:0003676">
    <property type="term" value="F:nucleic acid binding"/>
    <property type="evidence" value="ECO:0007669"/>
    <property type="project" value="InterPro"/>
</dbReference>
<dbReference type="EMBL" id="BMAU01021348">
    <property type="protein sequence ID" value="GFY18328.1"/>
    <property type="molecule type" value="Genomic_DNA"/>
</dbReference>
<dbReference type="AlphaFoldDB" id="A0A8X6SVA6"/>
<sequence length="159" mass="18693">MEGNDIVFTDESYFRLQYHDGRIRVWRHRATSLPTRSHIHARWSPTSQCEVSSTIVKTGIDRRTCELPIFSKTAWSPRSPDLMPCDFWLKGFLKDTVCRERLTTALDLKISIRRLKRHLVDIFQLLFLFRIPQAHRLKNVCCPNIFHFGLVERPPGLSE</sequence>